<sequence>ETLFTPYCPQSADKKEIYSLFSGIGILLYWALLMDFTIFSMRISAFVLVCGRILVEVGLFLMALTFFILAFATSISALRHQLDDFS</sequence>
<evidence type="ECO:0000313" key="3">
    <source>
        <dbReference type="Proteomes" id="UP000649617"/>
    </source>
</evidence>
<accession>A0A812WKK2</accession>
<protein>
    <recommendedName>
        <fullName evidence="4">Polycystin cation channel PKD1/PKD2 domain-containing protein</fullName>
    </recommendedName>
</protein>
<feature type="non-terminal residue" evidence="2">
    <location>
        <position position="1"/>
    </location>
</feature>
<keyword evidence="1" id="KW-1133">Transmembrane helix</keyword>
<evidence type="ECO:0008006" key="4">
    <source>
        <dbReference type="Google" id="ProtNLM"/>
    </source>
</evidence>
<feature type="transmembrane region" description="Helical" evidence="1">
    <location>
        <begin position="53"/>
        <end position="78"/>
    </location>
</feature>
<gene>
    <name evidence="2" type="ORF">SPIL2461_LOCUS19244</name>
</gene>
<keyword evidence="1" id="KW-0812">Transmembrane</keyword>
<evidence type="ECO:0000313" key="2">
    <source>
        <dbReference type="EMBL" id="CAE7687651.1"/>
    </source>
</evidence>
<organism evidence="2 3">
    <name type="scientific">Symbiodinium pilosum</name>
    <name type="common">Dinoflagellate</name>
    <dbReference type="NCBI Taxonomy" id="2952"/>
    <lineage>
        <taxon>Eukaryota</taxon>
        <taxon>Sar</taxon>
        <taxon>Alveolata</taxon>
        <taxon>Dinophyceae</taxon>
        <taxon>Suessiales</taxon>
        <taxon>Symbiodiniaceae</taxon>
        <taxon>Symbiodinium</taxon>
    </lineage>
</organism>
<keyword evidence="1" id="KW-0472">Membrane</keyword>
<name>A0A812WKK2_SYMPI</name>
<keyword evidence="3" id="KW-1185">Reference proteome</keyword>
<proteinExistence type="predicted"/>
<dbReference type="AlphaFoldDB" id="A0A812WKK2"/>
<reference evidence="2" key="1">
    <citation type="submission" date="2021-02" db="EMBL/GenBank/DDBJ databases">
        <authorList>
            <person name="Dougan E. K."/>
            <person name="Rhodes N."/>
            <person name="Thang M."/>
            <person name="Chan C."/>
        </authorList>
    </citation>
    <scope>NUCLEOTIDE SEQUENCE</scope>
</reference>
<comment type="caution">
    <text evidence="2">The sequence shown here is derived from an EMBL/GenBank/DDBJ whole genome shotgun (WGS) entry which is preliminary data.</text>
</comment>
<evidence type="ECO:0000256" key="1">
    <source>
        <dbReference type="SAM" id="Phobius"/>
    </source>
</evidence>
<feature type="non-terminal residue" evidence="2">
    <location>
        <position position="86"/>
    </location>
</feature>
<dbReference type="EMBL" id="CAJNIZ010044405">
    <property type="protein sequence ID" value="CAE7687651.1"/>
    <property type="molecule type" value="Genomic_DNA"/>
</dbReference>
<dbReference type="Proteomes" id="UP000649617">
    <property type="component" value="Unassembled WGS sequence"/>
</dbReference>
<feature type="transmembrane region" description="Helical" evidence="1">
    <location>
        <begin position="20"/>
        <end position="41"/>
    </location>
</feature>